<gene>
    <name evidence="2" type="ORF">JIN78_15005</name>
</gene>
<proteinExistence type="predicted"/>
<keyword evidence="3" id="KW-1185">Reference proteome</keyword>
<dbReference type="GO" id="GO:0003677">
    <property type="term" value="F:DNA binding"/>
    <property type="evidence" value="ECO:0007669"/>
    <property type="project" value="InterPro"/>
</dbReference>
<dbReference type="Proteomes" id="UP000604083">
    <property type="component" value="Unassembled WGS sequence"/>
</dbReference>
<evidence type="ECO:0000259" key="1">
    <source>
        <dbReference type="PROSITE" id="PS50943"/>
    </source>
</evidence>
<dbReference type="RefSeq" id="WP_200392810.1">
    <property type="nucleotide sequence ID" value="NZ_JAENIO010000050.1"/>
</dbReference>
<evidence type="ECO:0000313" key="3">
    <source>
        <dbReference type="Proteomes" id="UP000604083"/>
    </source>
</evidence>
<dbReference type="Gene3D" id="1.10.260.40">
    <property type="entry name" value="lambda repressor-like DNA-binding domains"/>
    <property type="match status" value="1"/>
</dbReference>
<reference evidence="2" key="1">
    <citation type="submission" date="2021-01" db="EMBL/GenBank/DDBJ databases">
        <title>Modified the classification status of verrucomicrobia.</title>
        <authorList>
            <person name="Feng X."/>
        </authorList>
    </citation>
    <scope>NUCLEOTIDE SEQUENCE</scope>
    <source>
        <strain evidence="2">KCTC 12986</strain>
    </source>
</reference>
<protein>
    <recommendedName>
        <fullName evidence="1">HTH cro/C1-type domain-containing protein</fullName>
    </recommendedName>
</protein>
<dbReference type="AlphaFoldDB" id="A0A934RTJ2"/>
<accession>A0A934RTJ2</accession>
<feature type="domain" description="HTH cro/C1-type" evidence="1">
    <location>
        <begin position="97"/>
        <end position="143"/>
    </location>
</feature>
<dbReference type="InterPro" id="IPR010982">
    <property type="entry name" value="Lambda_DNA-bd_dom_sf"/>
</dbReference>
<dbReference type="InterPro" id="IPR001387">
    <property type="entry name" value="Cro/C1-type_HTH"/>
</dbReference>
<organism evidence="2 3">
    <name type="scientific">Roseibacillus ishigakijimensis</name>
    <dbReference type="NCBI Taxonomy" id="454146"/>
    <lineage>
        <taxon>Bacteria</taxon>
        <taxon>Pseudomonadati</taxon>
        <taxon>Verrucomicrobiota</taxon>
        <taxon>Verrucomicrobiia</taxon>
        <taxon>Verrucomicrobiales</taxon>
        <taxon>Verrucomicrobiaceae</taxon>
        <taxon>Roseibacillus</taxon>
    </lineage>
</organism>
<comment type="caution">
    <text evidence="2">The sequence shown here is derived from an EMBL/GenBank/DDBJ whole genome shotgun (WGS) entry which is preliminary data.</text>
</comment>
<dbReference type="CDD" id="cd00093">
    <property type="entry name" value="HTH_XRE"/>
    <property type="match status" value="1"/>
</dbReference>
<dbReference type="PROSITE" id="PS50943">
    <property type="entry name" value="HTH_CROC1"/>
    <property type="match status" value="1"/>
</dbReference>
<dbReference type="EMBL" id="JAENIO010000050">
    <property type="protein sequence ID" value="MBK1835376.1"/>
    <property type="molecule type" value="Genomic_DNA"/>
</dbReference>
<name>A0A934RTJ2_9BACT</name>
<evidence type="ECO:0000313" key="2">
    <source>
        <dbReference type="EMBL" id="MBK1835376.1"/>
    </source>
</evidence>
<dbReference type="SUPFAM" id="SSF47413">
    <property type="entry name" value="lambda repressor-like DNA-binding domains"/>
    <property type="match status" value="1"/>
</dbReference>
<sequence length="144" mass="16040">MTTATLQAPAFSDLPTDYLGLCQLLMPRPIHDDATYWNASEMVRALAIAGEEKLTPDQADYLLILSDLIERYDQENLPPLKPQKPHEFIASHLDNIGMSVAEWGRLIGVDRSTASRLARGERPLTLKHVKATAQSLHLPLETLV</sequence>